<gene>
    <name evidence="1" type="ORF">Pmani_006232</name>
</gene>
<dbReference type="EMBL" id="JAWZYT010000477">
    <property type="protein sequence ID" value="KAK4323048.1"/>
    <property type="molecule type" value="Genomic_DNA"/>
</dbReference>
<evidence type="ECO:0000313" key="2">
    <source>
        <dbReference type="Proteomes" id="UP001292094"/>
    </source>
</evidence>
<accession>A0AAE1QAR9</accession>
<name>A0AAE1QAR9_9EUCA</name>
<proteinExistence type="predicted"/>
<reference evidence="1" key="1">
    <citation type="submission" date="2023-11" db="EMBL/GenBank/DDBJ databases">
        <title>Genome assemblies of two species of porcelain crab, Petrolisthes cinctipes and Petrolisthes manimaculis (Anomura: Porcellanidae).</title>
        <authorList>
            <person name="Angst P."/>
        </authorList>
    </citation>
    <scope>NUCLEOTIDE SEQUENCE</scope>
    <source>
        <strain evidence="1">PB745_02</strain>
        <tissue evidence="1">Gill</tissue>
    </source>
</reference>
<dbReference type="Proteomes" id="UP001292094">
    <property type="component" value="Unassembled WGS sequence"/>
</dbReference>
<dbReference type="AlphaFoldDB" id="A0AAE1QAR9"/>
<protein>
    <submittedName>
        <fullName evidence="1">Uncharacterized protein</fullName>
    </submittedName>
</protein>
<sequence>MKEEWLLNNEFRPWLRHPTYMSAMRHDRNKGWMGESTSKVSRKMFTIFVMAWHLQPSYWRASLQSKTYP</sequence>
<organism evidence="1 2">
    <name type="scientific">Petrolisthes manimaculis</name>
    <dbReference type="NCBI Taxonomy" id="1843537"/>
    <lineage>
        <taxon>Eukaryota</taxon>
        <taxon>Metazoa</taxon>
        <taxon>Ecdysozoa</taxon>
        <taxon>Arthropoda</taxon>
        <taxon>Crustacea</taxon>
        <taxon>Multicrustacea</taxon>
        <taxon>Malacostraca</taxon>
        <taxon>Eumalacostraca</taxon>
        <taxon>Eucarida</taxon>
        <taxon>Decapoda</taxon>
        <taxon>Pleocyemata</taxon>
        <taxon>Anomura</taxon>
        <taxon>Galatheoidea</taxon>
        <taxon>Porcellanidae</taxon>
        <taxon>Petrolisthes</taxon>
    </lineage>
</organism>
<comment type="caution">
    <text evidence="1">The sequence shown here is derived from an EMBL/GenBank/DDBJ whole genome shotgun (WGS) entry which is preliminary data.</text>
</comment>
<keyword evidence="2" id="KW-1185">Reference proteome</keyword>
<evidence type="ECO:0000313" key="1">
    <source>
        <dbReference type="EMBL" id="KAK4323048.1"/>
    </source>
</evidence>